<evidence type="ECO:0000256" key="3">
    <source>
        <dbReference type="ARBA" id="ARBA00022900"/>
    </source>
</evidence>
<evidence type="ECO:0000256" key="2">
    <source>
        <dbReference type="ARBA" id="ARBA00022690"/>
    </source>
</evidence>
<dbReference type="Pfam" id="PF00079">
    <property type="entry name" value="Serpin"/>
    <property type="match status" value="1"/>
</dbReference>
<name>A0A443SCI0_9ACAR</name>
<dbReference type="GO" id="GO:0005615">
    <property type="term" value="C:extracellular space"/>
    <property type="evidence" value="ECO:0007669"/>
    <property type="project" value="InterPro"/>
</dbReference>
<comment type="caution">
    <text evidence="6">The sequence shown here is derived from an EMBL/GenBank/DDBJ whole genome shotgun (WGS) entry which is preliminary data.</text>
</comment>
<protein>
    <submittedName>
        <fullName evidence="6">Putative serpin-like protein</fullName>
    </submittedName>
</protein>
<keyword evidence="7" id="KW-1185">Reference proteome</keyword>
<dbReference type="STRING" id="299467.A0A443SCI0"/>
<reference evidence="6 7" key="1">
    <citation type="journal article" date="2018" name="Gigascience">
        <title>Genomes of trombidid mites reveal novel predicted allergens and laterally-transferred genes associated with secondary metabolism.</title>
        <authorList>
            <person name="Dong X."/>
            <person name="Chaisiri K."/>
            <person name="Xia D."/>
            <person name="Armstrong S.D."/>
            <person name="Fang Y."/>
            <person name="Donnelly M.J."/>
            <person name="Kadowaki T."/>
            <person name="McGarry J.W."/>
            <person name="Darby A.C."/>
            <person name="Makepeace B.L."/>
        </authorList>
    </citation>
    <scope>NUCLEOTIDE SEQUENCE [LARGE SCALE GENOMIC DNA]</scope>
    <source>
        <strain evidence="6">UoL-UT</strain>
    </source>
</reference>
<evidence type="ECO:0000259" key="5">
    <source>
        <dbReference type="Pfam" id="PF00079"/>
    </source>
</evidence>
<proteinExistence type="inferred from homology"/>
<dbReference type="InterPro" id="IPR000215">
    <property type="entry name" value="Serpin_fam"/>
</dbReference>
<dbReference type="Gene3D" id="3.30.497.10">
    <property type="entry name" value="Antithrombin, subunit I, domain 2"/>
    <property type="match status" value="1"/>
</dbReference>
<dbReference type="InterPro" id="IPR023796">
    <property type="entry name" value="Serpin_dom"/>
</dbReference>
<dbReference type="InterPro" id="IPR036186">
    <property type="entry name" value="Serpin_sf"/>
</dbReference>
<dbReference type="InterPro" id="IPR042178">
    <property type="entry name" value="Serpin_sf_1"/>
</dbReference>
<keyword evidence="3" id="KW-0722">Serine protease inhibitor</keyword>
<dbReference type="AlphaFoldDB" id="A0A443SCI0"/>
<dbReference type="OrthoDB" id="671595at2759"/>
<gene>
    <name evidence="6" type="ORF">B4U80_04776</name>
</gene>
<evidence type="ECO:0000256" key="1">
    <source>
        <dbReference type="ARBA" id="ARBA00009500"/>
    </source>
</evidence>
<dbReference type="PANTHER" id="PTHR11461">
    <property type="entry name" value="SERINE PROTEASE INHIBITOR, SERPIN"/>
    <property type="match status" value="1"/>
</dbReference>
<comment type="similarity">
    <text evidence="1">Belongs to the serpin family.</text>
</comment>
<evidence type="ECO:0000256" key="4">
    <source>
        <dbReference type="ARBA" id="ARBA00023180"/>
    </source>
</evidence>
<keyword evidence="2" id="KW-0646">Protease inhibitor</keyword>
<sequence>MTLLGARNETQKQMYQGLRYSRGFKSTDEVHSYFKELLDECEKADSCALNVANRVLIHKSEKFKVNPEYAKQLFDLYKAEVNEANFVTESKEIVKSCNDWVKNMTNGKIANILQSLNEDDRAVLINAIYFKGMWET</sequence>
<feature type="non-terminal residue" evidence="6">
    <location>
        <position position="136"/>
    </location>
</feature>
<accession>A0A443SCI0</accession>
<dbReference type="VEuPathDB" id="VectorBase:LDEU006866"/>
<dbReference type="SUPFAM" id="SSF56574">
    <property type="entry name" value="Serpins"/>
    <property type="match status" value="1"/>
</dbReference>
<feature type="domain" description="Serpin" evidence="5">
    <location>
        <begin position="1"/>
        <end position="136"/>
    </location>
</feature>
<organism evidence="6 7">
    <name type="scientific">Leptotrombidium deliense</name>
    <dbReference type="NCBI Taxonomy" id="299467"/>
    <lineage>
        <taxon>Eukaryota</taxon>
        <taxon>Metazoa</taxon>
        <taxon>Ecdysozoa</taxon>
        <taxon>Arthropoda</taxon>
        <taxon>Chelicerata</taxon>
        <taxon>Arachnida</taxon>
        <taxon>Acari</taxon>
        <taxon>Acariformes</taxon>
        <taxon>Trombidiformes</taxon>
        <taxon>Prostigmata</taxon>
        <taxon>Anystina</taxon>
        <taxon>Parasitengona</taxon>
        <taxon>Trombiculoidea</taxon>
        <taxon>Trombiculidae</taxon>
        <taxon>Leptotrombidium</taxon>
    </lineage>
</organism>
<dbReference type="Proteomes" id="UP000288716">
    <property type="component" value="Unassembled WGS sequence"/>
</dbReference>
<keyword evidence="4" id="KW-0325">Glycoprotein</keyword>
<dbReference type="GO" id="GO:0004867">
    <property type="term" value="F:serine-type endopeptidase inhibitor activity"/>
    <property type="evidence" value="ECO:0007669"/>
    <property type="project" value="UniProtKB-KW"/>
</dbReference>
<dbReference type="PANTHER" id="PTHR11461:SF211">
    <property type="entry name" value="GH10112P-RELATED"/>
    <property type="match status" value="1"/>
</dbReference>
<evidence type="ECO:0000313" key="6">
    <source>
        <dbReference type="EMBL" id="RWS25174.1"/>
    </source>
</evidence>
<evidence type="ECO:0000313" key="7">
    <source>
        <dbReference type="Proteomes" id="UP000288716"/>
    </source>
</evidence>
<dbReference type="EMBL" id="NCKV01003990">
    <property type="protein sequence ID" value="RWS25174.1"/>
    <property type="molecule type" value="Genomic_DNA"/>
</dbReference>